<evidence type="ECO:0008006" key="4">
    <source>
        <dbReference type="Google" id="ProtNLM"/>
    </source>
</evidence>
<organism evidence="2 3">
    <name type="scientific">Rubroshorea leprosula</name>
    <dbReference type="NCBI Taxonomy" id="152421"/>
    <lineage>
        <taxon>Eukaryota</taxon>
        <taxon>Viridiplantae</taxon>
        <taxon>Streptophyta</taxon>
        <taxon>Embryophyta</taxon>
        <taxon>Tracheophyta</taxon>
        <taxon>Spermatophyta</taxon>
        <taxon>Magnoliopsida</taxon>
        <taxon>eudicotyledons</taxon>
        <taxon>Gunneridae</taxon>
        <taxon>Pentapetalae</taxon>
        <taxon>rosids</taxon>
        <taxon>malvids</taxon>
        <taxon>Malvales</taxon>
        <taxon>Dipterocarpaceae</taxon>
        <taxon>Rubroshorea</taxon>
    </lineage>
</organism>
<feature type="compositionally biased region" description="Polar residues" evidence="1">
    <location>
        <begin position="366"/>
        <end position="376"/>
    </location>
</feature>
<sequence>MSTDPVSSSSLPVSVSSASIYPTATSSPTISSSSPFNPISTSNGIQWPSQLQSPLIPNPASPLSPTLPILPISSITPNPMASNTFSHPVFIVSNIKNFVPETLNHHNFIVWRELMVPVLKSKAVYGHIDGTDPCPPFGSPNFEAWMQIDYQILSWIQATISTEVLQMIIQPGRSLSAKETWDAIHTAYHNQLAAQTLFLQQEYSSMRKQPGQSMLSYLQHVKGLIDKLHGVGHPKTDHDLVFQVLAGLDSEYSVAKRTIPQRNPFPSFLELHSLLLIEEATLLREAANRHTQPVISPNNPQLLHLLHHPQTPAVPSAASWDTSSGNHHQLYSLTTSTRGGRWSGHRGGRGSFRSTRGRSYGGSRHPSFSTSSGRGSEFSATSHFQAVKQILRHLKGTMDYGLQLYHHSLLSLHMFTDADWVGCVDTRRSISGYCLFLGNSLISWSSKKQHTVARSSAEA</sequence>
<reference evidence="2 3" key="1">
    <citation type="journal article" date="2021" name="Commun. Biol.">
        <title>The genome of Shorea leprosula (Dipterocarpaceae) highlights the ecological relevance of drought in aseasonal tropical rainforests.</title>
        <authorList>
            <person name="Ng K.K.S."/>
            <person name="Kobayashi M.J."/>
            <person name="Fawcett J.A."/>
            <person name="Hatakeyama M."/>
            <person name="Paape T."/>
            <person name="Ng C.H."/>
            <person name="Ang C.C."/>
            <person name="Tnah L.H."/>
            <person name="Lee C.T."/>
            <person name="Nishiyama T."/>
            <person name="Sese J."/>
            <person name="O'Brien M.J."/>
            <person name="Copetti D."/>
            <person name="Mohd Noor M.I."/>
            <person name="Ong R.C."/>
            <person name="Putra M."/>
            <person name="Sireger I.Z."/>
            <person name="Indrioko S."/>
            <person name="Kosugi Y."/>
            <person name="Izuno A."/>
            <person name="Isagi Y."/>
            <person name="Lee S.L."/>
            <person name="Shimizu K.K."/>
        </authorList>
    </citation>
    <scope>NUCLEOTIDE SEQUENCE [LARGE SCALE GENOMIC DNA]</scope>
    <source>
        <strain evidence="2">214</strain>
    </source>
</reference>
<evidence type="ECO:0000313" key="2">
    <source>
        <dbReference type="EMBL" id="GKV27499.1"/>
    </source>
</evidence>
<comment type="caution">
    <text evidence="2">The sequence shown here is derived from an EMBL/GenBank/DDBJ whole genome shotgun (WGS) entry which is preliminary data.</text>
</comment>
<protein>
    <recommendedName>
        <fullName evidence="4">Retrovirus-related Pol polyprotein from transposon RE1</fullName>
    </recommendedName>
</protein>
<name>A0AAV5KS58_9ROSI</name>
<dbReference type="Proteomes" id="UP001054252">
    <property type="component" value="Unassembled WGS sequence"/>
</dbReference>
<dbReference type="CDD" id="cd09272">
    <property type="entry name" value="RNase_HI_RT_Ty1"/>
    <property type="match status" value="1"/>
</dbReference>
<dbReference type="PANTHER" id="PTHR47481:SF29">
    <property type="entry name" value="RETROTRANSPOSON GAG DOMAIN-CONTAINING PROTEIN"/>
    <property type="match status" value="1"/>
</dbReference>
<accession>A0AAV5KS58</accession>
<dbReference type="AlphaFoldDB" id="A0AAV5KS58"/>
<feature type="region of interest" description="Disordered" evidence="1">
    <location>
        <begin position="335"/>
        <end position="376"/>
    </location>
</feature>
<keyword evidence="3" id="KW-1185">Reference proteome</keyword>
<gene>
    <name evidence="2" type="ORF">SLEP1_g36668</name>
</gene>
<proteinExistence type="predicted"/>
<feature type="compositionally biased region" description="Low complexity" evidence="1">
    <location>
        <begin position="351"/>
        <end position="364"/>
    </location>
</feature>
<dbReference type="PANTHER" id="PTHR47481">
    <property type="match status" value="1"/>
</dbReference>
<dbReference type="Pfam" id="PF14223">
    <property type="entry name" value="Retrotran_gag_2"/>
    <property type="match status" value="1"/>
</dbReference>
<dbReference type="EMBL" id="BPVZ01000076">
    <property type="protein sequence ID" value="GKV27499.1"/>
    <property type="molecule type" value="Genomic_DNA"/>
</dbReference>
<evidence type="ECO:0000256" key="1">
    <source>
        <dbReference type="SAM" id="MobiDB-lite"/>
    </source>
</evidence>
<evidence type="ECO:0000313" key="3">
    <source>
        <dbReference type="Proteomes" id="UP001054252"/>
    </source>
</evidence>